<evidence type="ECO:0000313" key="3">
    <source>
        <dbReference type="Proteomes" id="UP000051922"/>
    </source>
</evidence>
<gene>
    <name evidence="2" type="ORF">FC50_GL001940</name>
</gene>
<dbReference type="EMBL" id="AZFJ01000057">
    <property type="protein sequence ID" value="KRL84926.1"/>
    <property type="molecule type" value="Genomic_DNA"/>
</dbReference>
<keyword evidence="1" id="KW-0472">Membrane</keyword>
<evidence type="ECO:0000256" key="1">
    <source>
        <dbReference type="SAM" id="Phobius"/>
    </source>
</evidence>
<organism evidence="2 3">
    <name type="scientific">Lacticaseibacillus pantheris DSM 15945 = JCM 12539 = NBRC 106106</name>
    <dbReference type="NCBI Taxonomy" id="1423783"/>
    <lineage>
        <taxon>Bacteria</taxon>
        <taxon>Bacillati</taxon>
        <taxon>Bacillota</taxon>
        <taxon>Bacilli</taxon>
        <taxon>Lactobacillales</taxon>
        <taxon>Lactobacillaceae</taxon>
        <taxon>Lacticaseibacillus</taxon>
    </lineage>
</organism>
<reference evidence="2 3" key="1">
    <citation type="journal article" date="2015" name="Genome Announc.">
        <title>Expanding the biotechnology potential of lactobacilli through comparative genomics of 213 strains and associated genera.</title>
        <authorList>
            <person name="Sun Z."/>
            <person name="Harris H.M."/>
            <person name="McCann A."/>
            <person name="Guo C."/>
            <person name="Argimon S."/>
            <person name="Zhang W."/>
            <person name="Yang X."/>
            <person name="Jeffery I.B."/>
            <person name="Cooney J.C."/>
            <person name="Kagawa T.F."/>
            <person name="Liu W."/>
            <person name="Song Y."/>
            <person name="Salvetti E."/>
            <person name="Wrobel A."/>
            <person name="Rasinkangas P."/>
            <person name="Parkhill J."/>
            <person name="Rea M.C."/>
            <person name="O'Sullivan O."/>
            <person name="Ritari J."/>
            <person name="Douillard F.P."/>
            <person name="Paul Ross R."/>
            <person name="Yang R."/>
            <person name="Briner A.E."/>
            <person name="Felis G.E."/>
            <person name="de Vos W.M."/>
            <person name="Barrangou R."/>
            <person name="Klaenhammer T.R."/>
            <person name="Caufield P.W."/>
            <person name="Cui Y."/>
            <person name="Zhang H."/>
            <person name="O'Toole P.W."/>
        </authorList>
    </citation>
    <scope>NUCLEOTIDE SEQUENCE [LARGE SCALE GENOMIC DNA]</scope>
    <source>
        <strain evidence="2 3">DSM 15945</strain>
    </source>
</reference>
<keyword evidence="3" id="KW-1185">Reference proteome</keyword>
<feature type="transmembrane region" description="Helical" evidence="1">
    <location>
        <begin position="52"/>
        <end position="71"/>
    </location>
</feature>
<name>A0A0R1TVY0_9LACO</name>
<keyword evidence="1" id="KW-1133">Transmembrane helix</keyword>
<keyword evidence="1" id="KW-0812">Transmembrane</keyword>
<evidence type="ECO:0000313" key="2">
    <source>
        <dbReference type="EMBL" id="KRL84926.1"/>
    </source>
</evidence>
<dbReference type="Proteomes" id="UP000051922">
    <property type="component" value="Unassembled WGS sequence"/>
</dbReference>
<dbReference type="AlphaFoldDB" id="A0A0R1TVY0"/>
<protein>
    <submittedName>
        <fullName evidence="2">Uncharacterized protein</fullName>
    </submittedName>
</protein>
<proteinExistence type="predicted"/>
<dbReference type="STRING" id="1423783.FC50_GL001940"/>
<dbReference type="PATRIC" id="fig|1423783.4.peg.1983"/>
<feature type="transmembrane region" description="Helical" evidence="1">
    <location>
        <begin position="6"/>
        <end position="22"/>
    </location>
</feature>
<sequence>MGLIYVVTVILGALLLGKLLLLNHTMEVAVLQVLLLVGVALVDQPVMLGMWLYAVLAFICLLIVSVTLYWWRHRQIARLYRDWVDGTNTVDVVYLEPLVGDLVLVYTAKTVPTAVLPVALAREADEINTSRLAFRLNWQRTLQSISARQFISRDDILARVISVTRPFGAVAPVDVTTSNVQHYVGLMNVAGGQVTLAVGIQWHNRTVFFKAHRHVKMARLVVKAAEGRTNV</sequence>
<accession>A0A0R1TVY0</accession>
<comment type="caution">
    <text evidence="2">The sequence shown here is derived from an EMBL/GenBank/DDBJ whole genome shotgun (WGS) entry which is preliminary data.</text>
</comment>